<sequence length="305" mass="35404">MDATNNSMSVPIQPWFVPIDILDIICLAIVLIIVSFFLTIIIFDKTCHSIPMLLVANSCATELVFTGDILWMAIVTLQNDLTNNMHPDSLCIFRGYVSYVMCCAQNYSYLLQAVNRYLSVVYPTRLFWQTKRVQIFLIVIMWIVAIVCAWPHLFTSRINYLPDNQICQMPLQFSIISLYNVFFLYIIPMNGIILIYLKLVRYVKAMNTRVTPVNTLLRARRDLTMVYRIVILVLILLALGFPYVVFIFMGYFSTPPRYHFRIAYVFVDVSLVLIMVTIFRITDPLKASIMRRVNRREITSVVTVT</sequence>
<feature type="transmembrane region" description="Helical" evidence="9">
    <location>
        <begin position="258"/>
        <end position="282"/>
    </location>
</feature>
<keyword evidence="2" id="KW-1003">Cell membrane</keyword>
<keyword evidence="5" id="KW-0297">G-protein coupled receptor</keyword>
<keyword evidence="3 9" id="KW-0812">Transmembrane</keyword>
<evidence type="ECO:0000256" key="5">
    <source>
        <dbReference type="ARBA" id="ARBA00023040"/>
    </source>
</evidence>
<dbReference type="Proteomes" id="UP000663852">
    <property type="component" value="Unassembled WGS sequence"/>
</dbReference>
<proteinExistence type="predicted"/>
<organism evidence="11 13">
    <name type="scientific">Adineta ricciae</name>
    <name type="common">Rotifer</name>
    <dbReference type="NCBI Taxonomy" id="249248"/>
    <lineage>
        <taxon>Eukaryota</taxon>
        <taxon>Metazoa</taxon>
        <taxon>Spiralia</taxon>
        <taxon>Gnathifera</taxon>
        <taxon>Rotifera</taxon>
        <taxon>Eurotatoria</taxon>
        <taxon>Bdelloidea</taxon>
        <taxon>Adinetida</taxon>
        <taxon>Adinetidae</taxon>
        <taxon>Adineta</taxon>
    </lineage>
</organism>
<evidence type="ECO:0000256" key="2">
    <source>
        <dbReference type="ARBA" id="ARBA00022475"/>
    </source>
</evidence>
<evidence type="ECO:0000256" key="6">
    <source>
        <dbReference type="ARBA" id="ARBA00023136"/>
    </source>
</evidence>
<feature type="transmembrane region" description="Helical" evidence="9">
    <location>
        <begin position="135"/>
        <end position="153"/>
    </location>
</feature>
<dbReference type="OrthoDB" id="10021143at2759"/>
<evidence type="ECO:0000256" key="9">
    <source>
        <dbReference type="SAM" id="Phobius"/>
    </source>
</evidence>
<feature type="transmembrane region" description="Helical" evidence="9">
    <location>
        <begin position="15"/>
        <end position="42"/>
    </location>
</feature>
<dbReference type="Pfam" id="PF00001">
    <property type="entry name" value="7tm_1"/>
    <property type="match status" value="1"/>
</dbReference>
<evidence type="ECO:0000256" key="4">
    <source>
        <dbReference type="ARBA" id="ARBA00022989"/>
    </source>
</evidence>
<accession>A0A814W9U1</accession>
<keyword evidence="13" id="KW-1185">Reference proteome</keyword>
<evidence type="ECO:0000256" key="1">
    <source>
        <dbReference type="ARBA" id="ARBA00004651"/>
    </source>
</evidence>
<dbReference type="EMBL" id="CAJNOJ010000819">
    <property type="protein sequence ID" value="CAF1525923.1"/>
    <property type="molecule type" value="Genomic_DNA"/>
</dbReference>
<dbReference type="PANTHER" id="PTHR24228:SF59">
    <property type="entry name" value="NEUROPEPTIDE RECEPTOR 15"/>
    <property type="match status" value="1"/>
</dbReference>
<keyword evidence="8" id="KW-0807">Transducer</keyword>
<dbReference type="SUPFAM" id="SSF81321">
    <property type="entry name" value="Family A G protein-coupled receptor-like"/>
    <property type="match status" value="1"/>
</dbReference>
<comment type="subcellular location">
    <subcellularLocation>
        <location evidence="1">Cell membrane</location>
        <topology evidence="1">Multi-pass membrane protein</topology>
    </subcellularLocation>
</comment>
<evidence type="ECO:0000256" key="3">
    <source>
        <dbReference type="ARBA" id="ARBA00022692"/>
    </source>
</evidence>
<dbReference type="Proteomes" id="UP000663828">
    <property type="component" value="Unassembled WGS sequence"/>
</dbReference>
<reference evidence="11" key="1">
    <citation type="submission" date="2021-02" db="EMBL/GenBank/DDBJ databases">
        <authorList>
            <person name="Nowell W R."/>
        </authorList>
    </citation>
    <scope>NUCLEOTIDE SEQUENCE</scope>
</reference>
<evidence type="ECO:0000313" key="11">
    <source>
        <dbReference type="EMBL" id="CAF1198477.1"/>
    </source>
</evidence>
<evidence type="ECO:0000313" key="13">
    <source>
        <dbReference type="Proteomes" id="UP000663828"/>
    </source>
</evidence>
<dbReference type="GO" id="GO:0004930">
    <property type="term" value="F:G protein-coupled receptor activity"/>
    <property type="evidence" value="ECO:0007669"/>
    <property type="project" value="UniProtKB-KW"/>
</dbReference>
<evidence type="ECO:0000256" key="7">
    <source>
        <dbReference type="ARBA" id="ARBA00023170"/>
    </source>
</evidence>
<dbReference type="PRINTS" id="PR00237">
    <property type="entry name" value="GPCRRHODOPSN"/>
</dbReference>
<comment type="caution">
    <text evidence="11">The sequence shown here is derived from an EMBL/GenBank/DDBJ whole genome shotgun (WGS) entry which is preliminary data.</text>
</comment>
<dbReference type="EMBL" id="CAJNOR010001783">
    <property type="protein sequence ID" value="CAF1198477.1"/>
    <property type="molecule type" value="Genomic_DNA"/>
</dbReference>
<protein>
    <recommendedName>
        <fullName evidence="10">G-protein coupled receptors family 1 profile domain-containing protein</fullName>
    </recommendedName>
</protein>
<dbReference type="GO" id="GO:0005886">
    <property type="term" value="C:plasma membrane"/>
    <property type="evidence" value="ECO:0007669"/>
    <property type="project" value="UniProtKB-SubCell"/>
</dbReference>
<feature type="domain" description="G-protein coupled receptors family 1 profile" evidence="10">
    <location>
        <begin position="28"/>
        <end position="287"/>
    </location>
</feature>
<feature type="transmembrane region" description="Helical" evidence="9">
    <location>
        <begin position="173"/>
        <end position="197"/>
    </location>
</feature>
<evidence type="ECO:0000256" key="8">
    <source>
        <dbReference type="ARBA" id="ARBA00023224"/>
    </source>
</evidence>
<keyword evidence="4 9" id="KW-1133">Transmembrane helix</keyword>
<dbReference type="InterPro" id="IPR000276">
    <property type="entry name" value="GPCR_Rhodpsn"/>
</dbReference>
<keyword evidence="6 9" id="KW-0472">Membrane</keyword>
<keyword evidence="7" id="KW-0675">Receptor</keyword>
<gene>
    <name evidence="12" type="ORF">EDS130_LOCUS44201</name>
    <name evidence="11" type="ORF">XAT740_LOCUS23534</name>
</gene>
<feature type="transmembrane region" description="Helical" evidence="9">
    <location>
        <begin position="226"/>
        <end position="252"/>
    </location>
</feature>
<evidence type="ECO:0000313" key="12">
    <source>
        <dbReference type="EMBL" id="CAF1525923.1"/>
    </source>
</evidence>
<dbReference type="InterPro" id="IPR017452">
    <property type="entry name" value="GPCR_Rhodpsn_7TM"/>
</dbReference>
<name>A0A814W9U1_ADIRI</name>
<dbReference type="CDD" id="cd00637">
    <property type="entry name" value="7tm_classA_rhodopsin-like"/>
    <property type="match status" value="1"/>
</dbReference>
<dbReference type="Gene3D" id="1.20.1070.10">
    <property type="entry name" value="Rhodopsin 7-helix transmembrane proteins"/>
    <property type="match status" value="1"/>
</dbReference>
<dbReference type="PROSITE" id="PS50262">
    <property type="entry name" value="G_PROTEIN_RECEP_F1_2"/>
    <property type="match status" value="1"/>
</dbReference>
<evidence type="ECO:0000259" key="10">
    <source>
        <dbReference type="PROSITE" id="PS50262"/>
    </source>
</evidence>
<dbReference type="AlphaFoldDB" id="A0A814W9U1"/>
<feature type="transmembrane region" description="Helical" evidence="9">
    <location>
        <begin position="54"/>
        <end position="76"/>
    </location>
</feature>
<dbReference type="PANTHER" id="PTHR24228">
    <property type="entry name" value="B2 BRADYKININ RECEPTOR/ANGIOTENSIN II RECEPTOR"/>
    <property type="match status" value="1"/>
</dbReference>